<dbReference type="AlphaFoldDB" id="A0A0G4KI24"/>
<dbReference type="PROSITE" id="PS51038">
    <property type="entry name" value="BAH"/>
    <property type="match status" value="1"/>
</dbReference>
<dbReference type="InterPro" id="IPR001025">
    <property type="entry name" value="BAH_dom"/>
</dbReference>
<feature type="compositionally biased region" description="Basic residues" evidence="1">
    <location>
        <begin position="613"/>
        <end position="622"/>
    </location>
</feature>
<sequence length="674" mass="74908">MSASPRKRSRAEPAEDTKAECPFEVKYESEDIKTKARKAAKRRKQAQQLGGAGGADAEEDEIAKVQPSPFTPSGSFKNDENMDLRYWVEPRDKWMAMTRYNSFVLNSAKYFSEGFIYISNGMASPTNNQVKVDENGVRQRMPNEWVGRILEIRAADEHHVYARIYWMYWPEELPVQTKDDGKFVARAGRQPYHGVNELIASNHSMYPLSAGVDGSTRLTGSTVDVINVVSVTAEAKVKQWFEENDDEIQDGLYWRQALDVRTLSLSAQQLGGAGGADADEDEIAKVQPSPFTPSGSFKNDENMDLRYWVEPRDKWMAMTRYNSFVLNSAKYFSEGFIYISNGMASPTSNQVKVDENGVRQRMPNEWVGRILEIRAADEHHVYARIYWMYWPEELPVQTKDDGKFVARAGRQPYHGVNELIASNHMDVINVVSVTAEAKVKQWFEENDDEIQDGLYWRQALDVRTLSLSSVHRTCKCKQPANPDKTLVACSQPNCSTWLHDECLKHDALMRTFAALGTDQPYIAPPPPPPPPAAAENGETDGSKLDQETGRPLSPPDNGVEVQQSIDAKPGASPEAEAAAKERLSTPRGSSARGGGGQGTPTVGTITAAPGSLRKTKVPKRGKASAARPYEGLFEATLKVAENVVEIRDLRANVTGGVKVWTEPLVCLVCHTTIS</sequence>
<keyword evidence="4" id="KW-1185">Reference proteome</keyword>
<dbReference type="PANTHER" id="PTHR46364">
    <property type="entry name" value="OS08G0421900 PROTEIN"/>
    <property type="match status" value="1"/>
</dbReference>
<feature type="region of interest" description="Disordered" evidence="1">
    <location>
        <begin position="1"/>
        <end position="20"/>
    </location>
</feature>
<dbReference type="Gene3D" id="2.30.30.490">
    <property type="match status" value="2"/>
</dbReference>
<feature type="region of interest" description="Disordered" evidence="1">
    <location>
        <begin position="518"/>
        <end position="625"/>
    </location>
</feature>
<gene>
    <name evidence="3" type="ORF">BN1708_009528</name>
</gene>
<protein>
    <recommendedName>
        <fullName evidence="2">BAH domain-containing protein</fullName>
    </recommendedName>
</protein>
<dbReference type="STRING" id="100787.A0A0G4KI24"/>
<dbReference type="InterPro" id="IPR011011">
    <property type="entry name" value="Znf_FYVE_PHD"/>
</dbReference>
<accession>A0A0G4KI24</accession>
<proteinExistence type="predicted"/>
<dbReference type="InterPro" id="IPR043151">
    <property type="entry name" value="BAH_sf"/>
</dbReference>
<feature type="compositionally biased region" description="Pro residues" evidence="1">
    <location>
        <begin position="522"/>
        <end position="532"/>
    </location>
</feature>
<feature type="domain" description="BAH" evidence="2">
    <location>
        <begin position="343"/>
        <end position="471"/>
    </location>
</feature>
<dbReference type="SUPFAM" id="SSF57903">
    <property type="entry name" value="FYVE/PHD zinc finger"/>
    <property type="match status" value="1"/>
</dbReference>
<dbReference type="Proteomes" id="UP000044602">
    <property type="component" value="Unassembled WGS sequence"/>
</dbReference>
<dbReference type="CDD" id="cd04370">
    <property type="entry name" value="BAH"/>
    <property type="match status" value="2"/>
</dbReference>
<organism evidence="3 4">
    <name type="scientific">Verticillium longisporum</name>
    <name type="common">Verticillium dahliae var. longisporum</name>
    <dbReference type="NCBI Taxonomy" id="100787"/>
    <lineage>
        <taxon>Eukaryota</taxon>
        <taxon>Fungi</taxon>
        <taxon>Dikarya</taxon>
        <taxon>Ascomycota</taxon>
        <taxon>Pezizomycotina</taxon>
        <taxon>Sordariomycetes</taxon>
        <taxon>Hypocreomycetidae</taxon>
        <taxon>Glomerellales</taxon>
        <taxon>Plectosphaerellaceae</taxon>
        <taxon>Verticillium</taxon>
    </lineage>
</organism>
<dbReference type="EMBL" id="CVQH01001336">
    <property type="protein sequence ID" value="CRK00257.1"/>
    <property type="molecule type" value="Genomic_DNA"/>
</dbReference>
<evidence type="ECO:0000256" key="1">
    <source>
        <dbReference type="SAM" id="MobiDB-lite"/>
    </source>
</evidence>
<evidence type="ECO:0000259" key="2">
    <source>
        <dbReference type="PROSITE" id="PS51038"/>
    </source>
</evidence>
<feature type="region of interest" description="Disordered" evidence="1">
    <location>
        <begin position="30"/>
        <end position="76"/>
    </location>
</feature>
<feature type="compositionally biased region" description="Basic and acidic residues" evidence="1">
    <location>
        <begin position="10"/>
        <end position="20"/>
    </location>
</feature>
<evidence type="ECO:0000313" key="4">
    <source>
        <dbReference type="Proteomes" id="UP000044602"/>
    </source>
</evidence>
<dbReference type="GO" id="GO:0003682">
    <property type="term" value="F:chromatin binding"/>
    <property type="evidence" value="ECO:0007669"/>
    <property type="project" value="InterPro"/>
</dbReference>
<evidence type="ECO:0000313" key="3">
    <source>
        <dbReference type="EMBL" id="CRK00257.1"/>
    </source>
</evidence>
<name>A0A0G4KI24_VERLO</name>
<feature type="compositionally biased region" description="Basic residues" evidence="1">
    <location>
        <begin position="35"/>
        <end position="45"/>
    </location>
</feature>
<reference evidence="3 4" key="1">
    <citation type="submission" date="2015-05" db="EMBL/GenBank/DDBJ databases">
        <authorList>
            <person name="Wang D.B."/>
            <person name="Wang M."/>
        </authorList>
    </citation>
    <scope>NUCLEOTIDE SEQUENCE [LARGE SCALE GENOMIC DNA]</scope>
    <source>
        <strain evidence="3">VL1</strain>
    </source>
</reference>